<dbReference type="NCBIfam" id="TIGR00836">
    <property type="entry name" value="amt"/>
    <property type="match status" value="1"/>
</dbReference>
<dbReference type="PANTHER" id="PTHR43029:SF10">
    <property type="entry name" value="AMMONIUM TRANSPORTER MEP2"/>
    <property type="match status" value="1"/>
</dbReference>
<evidence type="ECO:0000256" key="9">
    <source>
        <dbReference type="RuleBase" id="RU362002"/>
    </source>
</evidence>
<feature type="transmembrane region" description="Helical" evidence="9">
    <location>
        <begin position="121"/>
        <end position="142"/>
    </location>
</feature>
<sequence>MYVPDPSYLNPGDTSWQLTAATFVGLQSVPGLAILYGGIVKKKWALNSAMMALYAFSVVLIVWVLWGFNMGFGAPAKLGPGILSGLVGIPGPALNAASETGRAVIPLLSSGMPGIRFPGSALTYFQFVFAGISPVILAGAVMGRMNFKAWMLFVPLWSTFVYSVNAFMLWGGGWLAEMGAVDYSGGYVIHVAAGVSGFVAAAVVGPRIAQDRQNFNPNNLIMALAGAGILWLGWNGFNGGDPYFANADAAAAVLNTNIATAGALLTWLFLDVFSQGKASLVGSINGMIAGLVAITPAAGYVNGTGAIIIGLAAGAIPWFTMNKLGATALFKKVDDTLGVFHTHAVAGALGGLLTGVLADPNMVEYLGTKGTSPVAVAGLLYGDPAQLWKQFVALVVVAVWDGVVTFLLLKLVSVFVPLRLPEASLVVGDQAVHGEVPIPSEPAGTPAHSGVLGMVEEQ</sequence>
<evidence type="ECO:0000256" key="7">
    <source>
        <dbReference type="ARBA" id="ARBA00023177"/>
    </source>
</evidence>
<evidence type="ECO:0000256" key="1">
    <source>
        <dbReference type="ARBA" id="ARBA00004141"/>
    </source>
</evidence>
<feature type="transmembrane region" description="Helical" evidence="9">
    <location>
        <begin position="307"/>
        <end position="325"/>
    </location>
</feature>
<feature type="transmembrane region" description="Helical" evidence="9">
    <location>
        <begin position="337"/>
        <end position="358"/>
    </location>
</feature>
<gene>
    <name evidence="11" type="ORF">R50_0293</name>
</gene>
<dbReference type="Pfam" id="PF00909">
    <property type="entry name" value="Ammonium_transp"/>
    <property type="match status" value="1"/>
</dbReference>
<dbReference type="Gene3D" id="1.10.3430.10">
    <property type="entry name" value="Ammonium transporter AmtB like domains"/>
    <property type="match status" value="1"/>
</dbReference>
<keyword evidence="6 9" id="KW-0472">Membrane</keyword>
<keyword evidence="4 9" id="KW-0812">Transmembrane</keyword>
<feature type="transmembrane region" description="Helical" evidence="9">
    <location>
        <begin position="20"/>
        <end position="39"/>
    </location>
</feature>
<evidence type="ECO:0000256" key="3">
    <source>
        <dbReference type="ARBA" id="ARBA00022448"/>
    </source>
</evidence>
<dbReference type="EMBL" id="LR778114">
    <property type="protein sequence ID" value="CAB1127799.1"/>
    <property type="molecule type" value="Genomic_DNA"/>
</dbReference>
<reference evidence="11 12" key="1">
    <citation type="submission" date="2020-02" db="EMBL/GenBank/DDBJ databases">
        <authorList>
            <person name="Hogendoorn C."/>
        </authorList>
    </citation>
    <scope>NUCLEOTIDE SEQUENCE [LARGE SCALE GENOMIC DNA]</scope>
    <source>
        <strain evidence="11">R501</strain>
    </source>
</reference>
<dbReference type="PROSITE" id="PS01219">
    <property type="entry name" value="AMMONIUM_TRANSP"/>
    <property type="match status" value="1"/>
</dbReference>
<organism evidence="11 12">
    <name type="scientific">Candidatus Hydrogenisulfobacillus filiaventi</name>
    <dbReference type="NCBI Taxonomy" id="2707344"/>
    <lineage>
        <taxon>Bacteria</taxon>
        <taxon>Bacillati</taxon>
        <taxon>Bacillota</taxon>
        <taxon>Clostridia</taxon>
        <taxon>Eubacteriales</taxon>
        <taxon>Clostridiales Family XVII. Incertae Sedis</taxon>
        <taxon>Candidatus Hydrogenisulfobacillus</taxon>
    </lineage>
</organism>
<dbReference type="KEGG" id="hfv:R50_0293"/>
<feature type="transmembrane region" description="Helical" evidence="9">
    <location>
        <begin position="391"/>
        <end position="409"/>
    </location>
</feature>
<feature type="transmembrane region" description="Helical" evidence="9">
    <location>
        <begin position="220"/>
        <end position="237"/>
    </location>
</feature>
<evidence type="ECO:0000256" key="6">
    <source>
        <dbReference type="ARBA" id="ARBA00023136"/>
    </source>
</evidence>
<feature type="transmembrane region" description="Helical" evidence="9">
    <location>
        <begin position="187"/>
        <end position="208"/>
    </location>
</feature>
<feature type="transmembrane region" description="Helical" evidence="9">
    <location>
        <begin position="249"/>
        <end position="270"/>
    </location>
</feature>
<keyword evidence="7 9" id="KW-0924">Ammonia transport</keyword>
<evidence type="ECO:0000256" key="5">
    <source>
        <dbReference type="ARBA" id="ARBA00022989"/>
    </source>
</evidence>
<dbReference type="Proteomes" id="UP000503399">
    <property type="component" value="Chromosome"/>
</dbReference>
<dbReference type="InterPro" id="IPR024041">
    <property type="entry name" value="NH4_transpt_AmtB-like_dom"/>
</dbReference>
<evidence type="ECO:0000256" key="8">
    <source>
        <dbReference type="ARBA" id="ARBA00050025"/>
    </source>
</evidence>
<proteinExistence type="inferred from homology"/>
<name>A0A6F8ZDW4_9FIRM</name>
<protein>
    <recommendedName>
        <fullName evidence="8 9">Ammonium transporter</fullName>
    </recommendedName>
</protein>
<feature type="transmembrane region" description="Helical" evidence="9">
    <location>
        <begin position="282"/>
        <end position="301"/>
    </location>
</feature>
<evidence type="ECO:0000313" key="11">
    <source>
        <dbReference type="EMBL" id="CAB1127799.1"/>
    </source>
</evidence>
<dbReference type="PANTHER" id="PTHR43029">
    <property type="entry name" value="AMMONIUM TRANSPORTER MEP2"/>
    <property type="match status" value="1"/>
</dbReference>
<dbReference type="InterPro" id="IPR029020">
    <property type="entry name" value="Ammonium/urea_transptr"/>
</dbReference>
<keyword evidence="5 9" id="KW-1133">Transmembrane helix</keyword>
<comment type="similarity">
    <text evidence="2 9">Belongs to the ammonia transporter channel (TC 1.A.11.2) family.</text>
</comment>
<feature type="transmembrane region" description="Helical" evidence="9">
    <location>
        <begin position="149"/>
        <end position="175"/>
    </location>
</feature>
<evidence type="ECO:0000313" key="12">
    <source>
        <dbReference type="Proteomes" id="UP000503399"/>
    </source>
</evidence>
<feature type="transmembrane region" description="Helical" evidence="9">
    <location>
        <begin position="51"/>
        <end position="68"/>
    </location>
</feature>
<evidence type="ECO:0000259" key="10">
    <source>
        <dbReference type="Pfam" id="PF00909"/>
    </source>
</evidence>
<accession>A0A6F8ZDW4</accession>
<evidence type="ECO:0000256" key="4">
    <source>
        <dbReference type="ARBA" id="ARBA00022692"/>
    </source>
</evidence>
<keyword evidence="12" id="KW-1185">Reference proteome</keyword>
<dbReference type="InterPro" id="IPR001905">
    <property type="entry name" value="Ammonium_transpt"/>
</dbReference>
<keyword evidence="3 9" id="KW-0813">Transport</keyword>
<dbReference type="InterPro" id="IPR018047">
    <property type="entry name" value="Ammonium_transpt_CS"/>
</dbReference>
<feature type="domain" description="Ammonium transporter AmtB-like" evidence="10">
    <location>
        <begin position="16"/>
        <end position="435"/>
    </location>
</feature>
<dbReference type="GO" id="GO:0008519">
    <property type="term" value="F:ammonium channel activity"/>
    <property type="evidence" value="ECO:0007669"/>
    <property type="project" value="InterPro"/>
</dbReference>
<comment type="subcellular location">
    <subcellularLocation>
        <location evidence="9">Cell membrane</location>
        <topology evidence="9">Multi-pass membrane protein</topology>
    </subcellularLocation>
    <subcellularLocation>
        <location evidence="1">Membrane</location>
        <topology evidence="1">Multi-pass membrane protein</topology>
    </subcellularLocation>
</comment>
<evidence type="ECO:0000256" key="2">
    <source>
        <dbReference type="ARBA" id="ARBA00005887"/>
    </source>
</evidence>
<dbReference type="SUPFAM" id="SSF111352">
    <property type="entry name" value="Ammonium transporter"/>
    <property type="match status" value="1"/>
</dbReference>
<dbReference type="GO" id="GO:0005886">
    <property type="term" value="C:plasma membrane"/>
    <property type="evidence" value="ECO:0007669"/>
    <property type="project" value="UniProtKB-SubCell"/>
</dbReference>
<dbReference type="AlphaFoldDB" id="A0A6F8ZDW4"/>